<evidence type="ECO:0000313" key="2">
    <source>
        <dbReference type="EMBL" id="MBB5054709.1"/>
    </source>
</evidence>
<proteinExistence type="predicted"/>
<comment type="caution">
    <text evidence="2">The sequence shown here is derived from an EMBL/GenBank/DDBJ whole genome shotgun (WGS) entry which is preliminary data.</text>
</comment>
<name>A0A840N2L8_9BRAD</name>
<accession>A0A840N2L8</accession>
<sequence length="289" mass="30488">MLPGFRILFATTILAISILVFGLGAAALLRAAHEEFASLPSWRLAQQPPLTPQVPRPEITPVLAMLRIEAPGTKPLPETLPREVALPQLAPQQPAASQFMPVEAQDTKPAETATPDNGSAVKEADEATASAPVTGQVASLNAQVTIDAPAKPDAPVEEANGPDVNTPDIKVSGSKILEPAQPAFAELKSSELKSSELKSAELKSSDLKPSPSKAPVTEASEPLSTVASIERSTEATAFATEPKPVVKKARRPSARAIAQRREAARALAEERAKAEQLRRQQSAFPLFGG</sequence>
<evidence type="ECO:0000256" key="1">
    <source>
        <dbReference type="SAM" id="MobiDB-lite"/>
    </source>
</evidence>
<dbReference type="Proteomes" id="UP000521227">
    <property type="component" value="Unassembled WGS sequence"/>
</dbReference>
<protein>
    <submittedName>
        <fullName evidence="2">Uncharacterized protein</fullName>
    </submittedName>
</protein>
<feature type="compositionally biased region" description="Basic and acidic residues" evidence="1">
    <location>
        <begin position="188"/>
        <end position="206"/>
    </location>
</feature>
<evidence type="ECO:0000313" key="3">
    <source>
        <dbReference type="Proteomes" id="UP000521227"/>
    </source>
</evidence>
<organism evidence="2 3">
    <name type="scientific">Afipia massiliensis</name>
    <dbReference type="NCBI Taxonomy" id="211460"/>
    <lineage>
        <taxon>Bacteria</taxon>
        <taxon>Pseudomonadati</taxon>
        <taxon>Pseudomonadota</taxon>
        <taxon>Alphaproteobacteria</taxon>
        <taxon>Hyphomicrobiales</taxon>
        <taxon>Nitrobacteraceae</taxon>
        <taxon>Afipia</taxon>
    </lineage>
</organism>
<dbReference type="EMBL" id="JACHIJ010000008">
    <property type="protein sequence ID" value="MBB5054709.1"/>
    <property type="molecule type" value="Genomic_DNA"/>
</dbReference>
<dbReference type="RefSeq" id="WP_184089411.1">
    <property type="nucleotide sequence ID" value="NZ_JACHIJ010000008.1"/>
</dbReference>
<dbReference type="AlphaFoldDB" id="A0A840N2L8"/>
<feature type="region of interest" description="Disordered" evidence="1">
    <location>
        <begin position="93"/>
        <end position="134"/>
    </location>
</feature>
<feature type="region of interest" description="Disordered" evidence="1">
    <location>
        <begin position="188"/>
        <end position="254"/>
    </location>
</feature>
<reference evidence="2 3" key="1">
    <citation type="submission" date="2020-08" db="EMBL/GenBank/DDBJ databases">
        <title>Genomic Encyclopedia of Type Strains, Phase IV (KMG-IV): sequencing the most valuable type-strain genomes for metagenomic binning, comparative biology and taxonomic classification.</title>
        <authorList>
            <person name="Goeker M."/>
        </authorList>
    </citation>
    <scope>NUCLEOTIDE SEQUENCE [LARGE SCALE GENOMIC DNA]</scope>
    <source>
        <strain evidence="2 3">DSM 17498</strain>
    </source>
</reference>
<gene>
    <name evidence="2" type="ORF">HNQ36_004716</name>
</gene>